<dbReference type="PANTHER" id="PTHR42856:SF1">
    <property type="entry name" value="ACYL-COENZYME A THIOESTERASE PAAI"/>
    <property type="match status" value="1"/>
</dbReference>
<accession>A0ABP9FXI0</accession>
<evidence type="ECO:0000256" key="1">
    <source>
        <dbReference type="ARBA" id="ARBA00022801"/>
    </source>
</evidence>
<dbReference type="InterPro" id="IPR052723">
    <property type="entry name" value="Acyl-CoA_thioesterase_PaaI"/>
</dbReference>
<feature type="region of interest" description="Disordered" evidence="2">
    <location>
        <begin position="1"/>
        <end position="32"/>
    </location>
</feature>
<dbReference type="SUPFAM" id="SSF54637">
    <property type="entry name" value="Thioesterase/thiol ester dehydrase-isomerase"/>
    <property type="match status" value="1"/>
</dbReference>
<dbReference type="InterPro" id="IPR029069">
    <property type="entry name" value="HotDog_dom_sf"/>
</dbReference>
<evidence type="ECO:0000313" key="4">
    <source>
        <dbReference type="EMBL" id="GAA4921388.1"/>
    </source>
</evidence>
<dbReference type="InterPro" id="IPR011973">
    <property type="entry name" value="PaaD"/>
</dbReference>
<organism evidence="4 5">
    <name type="scientific">Nesterenkonia rhizosphaerae</name>
    <dbReference type="NCBI Taxonomy" id="1348272"/>
    <lineage>
        <taxon>Bacteria</taxon>
        <taxon>Bacillati</taxon>
        <taxon>Actinomycetota</taxon>
        <taxon>Actinomycetes</taxon>
        <taxon>Micrococcales</taxon>
        <taxon>Micrococcaceae</taxon>
        <taxon>Nesterenkonia</taxon>
    </lineage>
</organism>
<comment type="caution">
    <text evidence="4">The sequence shown here is derived from an EMBL/GenBank/DDBJ whole genome shotgun (WGS) entry which is preliminary data.</text>
</comment>
<protein>
    <recommendedName>
        <fullName evidence="3">Thioesterase domain-containing protein</fullName>
    </recommendedName>
</protein>
<proteinExistence type="predicted"/>
<dbReference type="Pfam" id="PF03061">
    <property type="entry name" value="4HBT"/>
    <property type="match status" value="1"/>
</dbReference>
<dbReference type="CDD" id="cd03443">
    <property type="entry name" value="PaaI_thioesterase"/>
    <property type="match status" value="1"/>
</dbReference>
<feature type="compositionally biased region" description="Low complexity" evidence="2">
    <location>
        <begin position="1"/>
        <end position="13"/>
    </location>
</feature>
<keyword evidence="5" id="KW-1185">Reference proteome</keyword>
<dbReference type="InterPro" id="IPR003736">
    <property type="entry name" value="PAAI_dom"/>
</dbReference>
<evidence type="ECO:0000256" key="2">
    <source>
        <dbReference type="SAM" id="MobiDB-lite"/>
    </source>
</evidence>
<dbReference type="Proteomes" id="UP001500368">
    <property type="component" value="Unassembled WGS sequence"/>
</dbReference>
<dbReference type="NCBIfam" id="TIGR00369">
    <property type="entry name" value="unchar_dom_1"/>
    <property type="match status" value="1"/>
</dbReference>
<dbReference type="InterPro" id="IPR006683">
    <property type="entry name" value="Thioestr_dom"/>
</dbReference>
<dbReference type="NCBIfam" id="TIGR02286">
    <property type="entry name" value="PaaD"/>
    <property type="match status" value="1"/>
</dbReference>
<evidence type="ECO:0000259" key="3">
    <source>
        <dbReference type="Pfam" id="PF03061"/>
    </source>
</evidence>
<dbReference type="PANTHER" id="PTHR42856">
    <property type="entry name" value="ACYL-COENZYME A THIOESTERASE PAAI"/>
    <property type="match status" value="1"/>
</dbReference>
<evidence type="ECO:0000313" key="5">
    <source>
        <dbReference type="Proteomes" id="UP001500368"/>
    </source>
</evidence>
<sequence length="175" mass="18635">MPAPSTATPATAEETAEHTAQKAGNGVPMPADGPRHRMLETDSCTRWLGGEVLLAEPGHAKLRMRVREEMTNGFKIAHGGMIFTLADTCFAMACNHPDGDDGTITVASGVDINFLRPAKLDDELVAEAVEVSRSGRSGIYDVTVTHGTETIAVFRGRSRTIPFPATESAETPSAR</sequence>
<dbReference type="Gene3D" id="3.10.129.10">
    <property type="entry name" value="Hotdog Thioesterase"/>
    <property type="match status" value="1"/>
</dbReference>
<name>A0ABP9FXI0_9MICC</name>
<keyword evidence="1" id="KW-0378">Hydrolase</keyword>
<gene>
    <name evidence="4" type="ORF">GCM10025790_17340</name>
</gene>
<feature type="domain" description="Thioesterase" evidence="3">
    <location>
        <begin position="75"/>
        <end position="150"/>
    </location>
</feature>
<dbReference type="EMBL" id="BAABLW010000007">
    <property type="protein sequence ID" value="GAA4921388.1"/>
    <property type="molecule type" value="Genomic_DNA"/>
</dbReference>
<reference evidence="5" key="1">
    <citation type="journal article" date="2019" name="Int. J. Syst. Evol. Microbiol.">
        <title>The Global Catalogue of Microorganisms (GCM) 10K type strain sequencing project: providing services to taxonomists for standard genome sequencing and annotation.</title>
        <authorList>
            <consortium name="The Broad Institute Genomics Platform"/>
            <consortium name="The Broad Institute Genome Sequencing Center for Infectious Disease"/>
            <person name="Wu L."/>
            <person name="Ma J."/>
        </authorList>
    </citation>
    <scope>NUCLEOTIDE SEQUENCE [LARGE SCALE GENOMIC DNA]</scope>
    <source>
        <strain evidence="5">JCM 19129</strain>
    </source>
</reference>